<dbReference type="PANTHER" id="PTHR43802:SF1">
    <property type="entry name" value="IP11341P-RELATED"/>
    <property type="match status" value="1"/>
</dbReference>
<evidence type="ECO:0000256" key="1">
    <source>
        <dbReference type="ARBA" id="ARBA00005254"/>
    </source>
</evidence>
<dbReference type="InterPro" id="IPR001753">
    <property type="entry name" value="Enoyl-CoA_hydra/iso"/>
</dbReference>
<name>A0ABP7WZ53_9GAMM</name>
<proteinExistence type="inferred from homology"/>
<evidence type="ECO:0000313" key="3">
    <source>
        <dbReference type="Proteomes" id="UP001500392"/>
    </source>
</evidence>
<sequence length="258" mass="27720">MSTHYQKVTEKLLTESNNGVLSISFNRPEAMNALHPEMLAGVASLVDKASADESVSVIVLQGAGRAFSAGVDLKVLQDIEPAFGRIGDLFDGPAKQAYQAIRNSRVPVIAKVHGACFTGALELALHCDFIYTTDTTRFGDTHTRFGLRPTWGMSQTLSQAIGIRKAKELSYTARVVKGDEAVQLGIANSSVAGPDELDELVAARAAQIAGNSRGAVAAMKDLYRMAQQGYPIDEALDKELSAEYTDILDTAARLAEFR</sequence>
<reference evidence="3" key="1">
    <citation type="journal article" date="2019" name="Int. J. Syst. Evol. Microbiol.">
        <title>The Global Catalogue of Microorganisms (GCM) 10K type strain sequencing project: providing services to taxonomists for standard genome sequencing and annotation.</title>
        <authorList>
            <consortium name="The Broad Institute Genomics Platform"/>
            <consortium name="The Broad Institute Genome Sequencing Center for Infectious Disease"/>
            <person name="Wu L."/>
            <person name="Ma J."/>
        </authorList>
    </citation>
    <scope>NUCLEOTIDE SEQUENCE [LARGE SCALE GENOMIC DNA]</scope>
    <source>
        <strain evidence="3">JCM 17304</strain>
    </source>
</reference>
<dbReference type="RefSeq" id="WP_344936968.1">
    <property type="nucleotide sequence ID" value="NZ_BAABDM010000005.1"/>
</dbReference>
<dbReference type="SUPFAM" id="SSF52096">
    <property type="entry name" value="ClpP/crotonase"/>
    <property type="match status" value="1"/>
</dbReference>
<dbReference type="InterPro" id="IPR029045">
    <property type="entry name" value="ClpP/crotonase-like_dom_sf"/>
</dbReference>
<dbReference type="Proteomes" id="UP001500392">
    <property type="component" value="Unassembled WGS sequence"/>
</dbReference>
<accession>A0ABP7WZ53</accession>
<organism evidence="2 3">
    <name type="scientific">Zhongshania borealis</name>
    <dbReference type="NCBI Taxonomy" id="889488"/>
    <lineage>
        <taxon>Bacteria</taxon>
        <taxon>Pseudomonadati</taxon>
        <taxon>Pseudomonadota</taxon>
        <taxon>Gammaproteobacteria</taxon>
        <taxon>Cellvibrionales</taxon>
        <taxon>Spongiibacteraceae</taxon>
        <taxon>Zhongshania</taxon>
    </lineage>
</organism>
<comment type="caution">
    <text evidence="2">The sequence shown here is derived from an EMBL/GenBank/DDBJ whole genome shotgun (WGS) entry which is preliminary data.</text>
</comment>
<comment type="similarity">
    <text evidence="1">Belongs to the enoyl-CoA hydratase/isomerase family.</text>
</comment>
<keyword evidence="3" id="KW-1185">Reference proteome</keyword>
<protein>
    <submittedName>
        <fullName evidence="2">Enoyl-CoA hydratase-related protein</fullName>
    </submittedName>
</protein>
<dbReference type="EMBL" id="BAABDM010000005">
    <property type="protein sequence ID" value="GAA4100365.1"/>
    <property type="molecule type" value="Genomic_DNA"/>
</dbReference>
<dbReference type="Pfam" id="PF00378">
    <property type="entry name" value="ECH_1"/>
    <property type="match status" value="1"/>
</dbReference>
<dbReference type="Gene3D" id="3.90.226.10">
    <property type="entry name" value="2-enoyl-CoA Hydratase, Chain A, domain 1"/>
    <property type="match status" value="1"/>
</dbReference>
<evidence type="ECO:0000313" key="2">
    <source>
        <dbReference type="EMBL" id="GAA4100365.1"/>
    </source>
</evidence>
<gene>
    <name evidence="2" type="ORF">GCM10022414_27320</name>
</gene>
<dbReference type="PANTHER" id="PTHR43802">
    <property type="entry name" value="ENOYL-COA HYDRATASE"/>
    <property type="match status" value="1"/>
</dbReference>
<dbReference type="CDD" id="cd06558">
    <property type="entry name" value="crotonase-like"/>
    <property type="match status" value="1"/>
</dbReference>